<evidence type="ECO:0000256" key="1">
    <source>
        <dbReference type="SAM" id="MobiDB-lite"/>
    </source>
</evidence>
<organism evidence="2 3">
    <name type="scientific">Ascobolus immersus RN42</name>
    <dbReference type="NCBI Taxonomy" id="1160509"/>
    <lineage>
        <taxon>Eukaryota</taxon>
        <taxon>Fungi</taxon>
        <taxon>Dikarya</taxon>
        <taxon>Ascomycota</taxon>
        <taxon>Pezizomycotina</taxon>
        <taxon>Pezizomycetes</taxon>
        <taxon>Pezizales</taxon>
        <taxon>Ascobolaceae</taxon>
        <taxon>Ascobolus</taxon>
    </lineage>
</organism>
<evidence type="ECO:0000313" key="2">
    <source>
        <dbReference type="EMBL" id="RPA71083.1"/>
    </source>
</evidence>
<protein>
    <submittedName>
        <fullName evidence="2">Uncharacterized protein</fullName>
    </submittedName>
</protein>
<gene>
    <name evidence="2" type="ORF">BJ508DRAFT_315934</name>
</gene>
<dbReference type="Proteomes" id="UP000275078">
    <property type="component" value="Unassembled WGS sequence"/>
</dbReference>
<feature type="region of interest" description="Disordered" evidence="1">
    <location>
        <begin position="89"/>
        <end position="109"/>
    </location>
</feature>
<evidence type="ECO:0000313" key="3">
    <source>
        <dbReference type="Proteomes" id="UP000275078"/>
    </source>
</evidence>
<proteinExistence type="predicted"/>
<accession>A0A3N4H8K3</accession>
<dbReference type="AlphaFoldDB" id="A0A3N4H8K3"/>
<name>A0A3N4H8K3_ASCIM</name>
<dbReference type="EMBL" id="ML119977">
    <property type="protein sequence ID" value="RPA71083.1"/>
    <property type="molecule type" value="Genomic_DNA"/>
</dbReference>
<sequence>MTPMAIPSPSISTYTSFLRQLANSLSSILQFRPAGAELKQKPHTHAPSLHQPSAHMFSAKPASKAISLPLSQNSSTGSLPAYSLIRRKTDPSQPEISRPDTPPNASPYLPKLDKSQILYRAASVQDRTKPYFEIPVDFGIGYDLDQCGRSIQIQKSIDSLLKYISFAEHVYDILVSTPDLKDCALGISYEPGEDHRVVNSGLTLLVQSTHENPSGSLMQL</sequence>
<reference evidence="2 3" key="1">
    <citation type="journal article" date="2018" name="Nat. Ecol. Evol.">
        <title>Pezizomycetes genomes reveal the molecular basis of ectomycorrhizal truffle lifestyle.</title>
        <authorList>
            <person name="Murat C."/>
            <person name="Payen T."/>
            <person name="Noel B."/>
            <person name="Kuo A."/>
            <person name="Morin E."/>
            <person name="Chen J."/>
            <person name="Kohler A."/>
            <person name="Krizsan K."/>
            <person name="Balestrini R."/>
            <person name="Da Silva C."/>
            <person name="Montanini B."/>
            <person name="Hainaut M."/>
            <person name="Levati E."/>
            <person name="Barry K.W."/>
            <person name="Belfiori B."/>
            <person name="Cichocki N."/>
            <person name="Clum A."/>
            <person name="Dockter R.B."/>
            <person name="Fauchery L."/>
            <person name="Guy J."/>
            <person name="Iotti M."/>
            <person name="Le Tacon F."/>
            <person name="Lindquist E.A."/>
            <person name="Lipzen A."/>
            <person name="Malagnac F."/>
            <person name="Mello A."/>
            <person name="Molinier V."/>
            <person name="Miyauchi S."/>
            <person name="Poulain J."/>
            <person name="Riccioni C."/>
            <person name="Rubini A."/>
            <person name="Sitrit Y."/>
            <person name="Splivallo R."/>
            <person name="Traeger S."/>
            <person name="Wang M."/>
            <person name="Zifcakova L."/>
            <person name="Wipf D."/>
            <person name="Zambonelli A."/>
            <person name="Paolocci F."/>
            <person name="Nowrousian M."/>
            <person name="Ottonello S."/>
            <person name="Baldrian P."/>
            <person name="Spatafora J.W."/>
            <person name="Henrissat B."/>
            <person name="Nagy L.G."/>
            <person name="Aury J.M."/>
            <person name="Wincker P."/>
            <person name="Grigoriev I.V."/>
            <person name="Bonfante P."/>
            <person name="Martin F.M."/>
        </authorList>
    </citation>
    <scope>NUCLEOTIDE SEQUENCE [LARGE SCALE GENOMIC DNA]</scope>
    <source>
        <strain evidence="2 3">RN42</strain>
    </source>
</reference>
<keyword evidence="3" id="KW-1185">Reference proteome</keyword>